<dbReference type="GO" id="GO:0000302">
    <property type="term" value="P:response to reactive oxygen species"/>
    <property type="evidence" value="ECO:0007669"/>
    <property type="project" value="InterPro"/>
</dbReference>
<organism evidence="1">
    <name type="scientific">marine sediment metagenome</name>
    <dbReference type="NCBI Taxonomy" id="412755"/>
    <lineage>
        <taxon>unclassified sequences</taxon>
        <taxon>metagenomes</taxon>
        <taxon>ecological metagenomes</taxon>
    </lineage>
</organism>
<proteinExistence type="predicted"/>
<reference evidence="1" key="1">
    <citation type="journal article" date="2015" name="Nature">
        <title>Complex archaea that bridge the gap between prokaryotes and eukaryotes.</title>
        <authorList>
            <person name="Spang A."/>
            <person name="Saw J.H."/>
            <person name="Jorgensen S.L."/>
            <person name="Zaremba-Niedzwiedzka K."/>
            <person name="Martijn J."/>
            <person name="Lind A.E."/>
            <person name="van Eijk R."/>
            <person name="Schleper C."/>
            <person name="Guy L."/>
            <person name="Ettema T.J."/>
        </authorList>
    </citation>
    <scope>NUCLEOTIDE SEQUENCE</scope>
</reference>
<dbReference type="EMBL" id="LAZR01005745">
    <property type="protein sequence ID" value="KKM97460.1"/>
    <property type="molecule type" value="Genomic_DNA"/>
</dbReference>
<gene>
    <name evidence="1" type="ORF">LCGC14_1167840</name>
</gene>
<sequence length="182" mass="20376">MEKIISLFQRNYETDHLVRDEVVPGAEWVPAGEGVATRKFDGTACLIRGGRLHKRYDVKGTRTPPEGFIPAQEPDVATGHWPGWMPVGDGPEDKWHREAFRGEADDGTYELIGPKVQGNPEQMQAHHLVPHGGNLLGEAPREFAALRQYFSDHDIEGIVWHHDDGRMVKIKGKDFGVKRPGP</sequence>
<dbReference type="AlphaFoldDB" id="A0A0F9P8T7"/>
<name>A0A0F9P8T7_9ZZZZ</name>
<dbReference type="Pfam" id="PF17720">
    <property type="entry name" value="RLIG1"/>
    <property type="match status" value="1"/>
</dbReference>
<evidence type="ECO:0000313" key="1">
    <source>
        <dbReference type="EMBL" id="KKM97460.1"/>
    </source>
</evidence>
<evidence type="ECO:0008006" key="2">
    <source>
        <dbReference type="Google" id="ProtNLM"/>
    </source>
</evidence>
<protein>
    <recommendedName>
        <fullName evidence="2">RNA ligase domain-containing protein</fullName>
    </recommendedName>
</protein>
<comment type="caution">
    <text evidence="1">The sequence shown here is derived from an EMBL/GenBank/DDBJ whole genome shotgun (WGS) entry which is preliminary data.</text>
</comment>
<dbReference type="InterPro" id="IPR041211">
    <property type="entry name" value="RLIG1"/>
</dbReference>
<dbReference type="GO" id="GO:0003972">
    <property type="term" value="F:RNA ligase (ATP) activity"/>
    <property type="evidence" value="ECO:0007669"/>
    <property type="project" value="InterPro"/>
</dbReference>
<accession>A0A0F9P8T7</accession>